<organism evidence="1">
    <name type="scientific">Mucor ambiguus</name>
    <dbReference type="NCBI Taxonomy" id="91626"/>
    <lineage>
        <taxon>Eukaryota</taxon>
        <taxon>Fungi</taxon>
        <taxon>Fungi incertae sedis</taxon>
        <taxon>Mucoromycota</taxon>
        <taxon>Mucoromycotina</taxon>
        <taxon>Mucoromycetes</taxon>
        <taxon>Mucorales</taxon>
        <taxon>Mucorineae</taxon>
        <taxon>Mucoraceae</taxon>
        <taxon>Mucor</taxon>
    </lineage>
</organism>
<proteinExistence type="predicted"/>
<name>A0A0C9LSL2_9FUNG</name>
<protein>
    <submittedName>
        <fullName evidence="1">Uncharacterized protein</fullName>
    </submittedName>
</protein>
<evidence type="ECO:0000313" key="1">
    <source>
        <dbReference type="EMBL" id="GAN02915.1"/>
    </source>
</evidence>
<reference evidence="1" key="1">
    <citation type="submission" date="2014-09" db="EMBL/GenBank/DDBJ databases">
        <title>Draft genome sequence of an oleaginous Mucoromycotina fungus Mucor ambiguus NBRC6742.</title>
        <authorList>
            <person name="Takeda I."/>
            <person name="Yamane N."/>
            <person name="Morita T."/>
            <person name="Tamano K."/>
            <person name="Machida M."/>
            <person name="Baker S."/>
            <person name="Koike H."/>
        </authorList>
    </citation>
    <scope>NUCLEOTIDE SEQUENCE</scope>
    <source>
        <strain evidence="1">NBRC 6742</strain>
    </source>
</reference>
<dbReference type="EMBL" id="DF836319">
    <property type="protein sequence ID" value="GAN02915.1"/>
    <property type="molecule type" value="Genomic_DNA"/>
</dbReference>
<dbReference type="Proteomes" id="UP000053815">
    <property type="component" value="Unassembled WGS sequence"/>
</dbReference>
<sequence>MPYNLSKHKRDNVKSRIIPGQNTATIVINIGFSKSTVLRIKKKIDPNYSRHLGGRPSLLLSSAHTVMDLKLRPCHVTSIRRVQAYLKRLQFRLPISQLTTSSRR</sequence>
<gene>
    <name evidence="1" type="ORF">MAM1_0030d02365</name>
</gene>
<evidence type="ECO:0000313" key="2">
    <source>
        <dbReference type="Proteomes" id="UP000053815"/>
    </source>
</evidence>
<dbReference type="AlphaFoldDB" id="A0A0C9LSL2"/>
<keyword evidence="2" id="KW-1185">Reference proteome</keyword>
<accession>A0A0C9LSL2</accession>